<dbReference type="InterPro" id="IPR017520">
    <property type="entry name" value="CHP03086"/>
</dbReference>
<proteinExistence type="predicted"/>
<name>A0A7I7MHN8_9MYCO</name>
<dbReference type="Proteomes" id="UP000466514">
    <property type="component" value="Chromosome"/>
</dbReference>
<evidence type="ECO:0000313" key="3">
    <source>
        <dbReference type="Proteomes" id="UP000466514"/>
    </source>
</evidence>
<dbReference type="NCBIfam" id="TIGR03086">
    <property type="entry name" value="TIGR03086 family metal-binding protein"/>
    <property type="match status" value="1"/>
</dbReference>
<dbReference type="KEGG" id="mpsc:MPSYJ_51790"/>
<reference evidence="2 3" key="1">
    <citation type="journal article" date="2019" name="Emerg. Microbes Infect.">
        <title>Comprehensive subspecies identification of 175 nontuberculous mycobacteria species based on 7547 genomic profiles.</title>
        <authorList>
            <person name="Matsumoto Y."/>
            <person name="Kinjo T."/>
            <person name="Motooka D."/>
            <person name="Nabeya D."/>
            <person name="Jung N."/>
            <person name="Uechi K."/>
            <person name="Horii T."/>
            <person name="Iida T."/>
            <person name="Fujita J."/>
            <person name="Nakamura S."/>
        </authorList>
    </citation>
    <scope>NUCLEOTIDE SEQUENCE [LARGE SCALE GENOMIC DNA]</scope>
    <source>
        <strain evidence="2 3">JCM 13323</strain>
    </source>
</reference>
<dbReference type="GO" id="GO:0046872">
    <property type="term" value="F:metal ion binding"/>
    <property type="evidence" value="ECO:0007669"/>
    <property type="project" value="InterPro"/>
</dbReference>
<dbReference type="Pfam" id="PF11716">
    <property type="entry name" value="MDMPI_N"/>
    <property type="match status" value="1"/>
</dbReference>
<dbReference type="InterPro" id="IPR034660">
    <property type="entry name" value="DinB/YfiT-like"/>
</dbReference>
<dbReference type="InterPro" id="IPR024344">
    <property type="entry name" value="MDMPI_metal-binding"/>
</dbReference>
<dbReference type="NCBIfam" id="TIGR03083">
    <property type="entry name" value="maleylpyruvate isomerase family mycothiol-dependent enzyme"/>
    <property type="match status" value="1"/>
</dbReference>
<sequence length="203" mass="21229">MPTFSPQHRTAVDASIEVVAGVRSTDLDRTTPCAGWTLADLLAHMTAQHRGFAAAARGHGADADVWRPEPLAEAIAADPVGTYTAAARDVLAAFATPGADEALFALPEFGPDVTVAGETAMGFHFVDYVVHGWDVAASLGRAFTLPDDVIAAVTPLTLAVPDGDFRDADPSPFARALPPADGDGLARLLRHLGRSPDWSPAPR</sequence>
<accession>A0A7I7MHN8</accession>
<dbReference type="AlphaFoldDB" id="A0A7I7MHN8"/>
<organism evidence="2 3">
    <name type="scientific">Mycolicibacterium psychrotolerans</name>
    <dbReference type="NCBI Taxonomy" id="216929"/>
    <lineage>
        <taxon>Bacteria</taxon>
        <taxon>Bacillati</taxon>
        <taxon>Actinomycetota</taxon>
        <taxon>Actinomycetes</taxon>
        <taxon>Mycobacteriales</taxon>
        <taxon>Mycobacteriaceae</taxon>
        <taxon>Mycolicibacterium</taxon>
    </lineage>
</organism>
<evidence type="ECO:0000259" key="1">
    <source>
        <dbReference type="Pfam" id="PF11716"/>
    </source>
</evidence>
<feature type="domain" description="Mycothiol-dependent maleylpyruvate isomerase metal-binding" evidence="1">
    <location>
        <begin position="9"/>
        <end position="136"/>
    </location>
</feature>
<dbReference type="SUPFAM" id="SSF109854">
    <property type="entry name" value="DinB/YfiT-like putative metalloenzymes"/>
    <property type="match status" value="1"/>
</dbReference>
<dbReference type="Gene3D" id="1.20.120.450">
    <property type="entry name" value="dinb family like domain"/>
    <property type="match status" value="1"/>
</dbReference>
<dbReference type="InterPro" id="IPR017517">
    <property type="entry name" value="Maleyloyr_isom"/>
</dbReference>
<evidence type="ECO:0000313" key="2">
    <source>
        <dbReference type="EMBL" id="BBX71718.1"/>
    </source>
</evidence>
<keyword evidence="3" id="KW-1185">Reference proteome</keyword>
<dbReference type="EMBL" id="AP022574">
    <property type="protein sequence ID" value="BBX71718.1"/>
    <property type="molecule type" value="Genomic_DNA"/>
</dbReference>
<dbReference type="RefSeq" id="WP_407664249.1">
    <property type="nucleotide sequence ID" value="NZ_AP022574.1"/>
</dbReference>
<gene>
    <name evidence="2" type="ORF">MPSYJ_51790</name>
</gene>
<protein>
    <submittedName>
        <fullName evidence="2">TIGR03086 family protein</fullName>
    </submittedName>
</protein>